<proteinExistence type="predicted"/>
<feature type="transmembrane region" description="Helical" evidence="6">
    <location>
        <begin position="194"/>
        <end position="224"/>
    </location>
</feature>
<evidence type="ECO:0000256" key="5">
    <source>
        <dbReference type="ARBA" id="ARBA00023136"/>
    </source>
</evidence>
<organism evidence="8 9">
    <name type="scientific">Devosia riboflavina</name>
    <dbReference type="NCBI Taxonomy" id="46914"/>
    <lineage>
        <taxon>Bacteria</taxon>
        <taxon>Pseudomonadati</taxon>
        <taxon>Pseudomonadota</taxon>
        <taxon>Alphaproteobacteria</taxon>
        <taxon>Hyphomicrobiales</taxon>
        <taxon>Devosiaceae</taxon>
        <taxon>Devosia</taxon>
    </lineage>
</organism>
<feature type="transmembrane region" description="Helical" evidence="6">
    <location>
        <begin position="362"/>
        <end position="382"/>
    </location>
</feature>
<evidence type="ECO:0000256" key="1">
    <source>
        <dbReference type="ARBA" id="ARBA00004651"/>
    </source>
</evidence>
<dbReference type="PANTHER" id="PTHR43124:SF10">
    <property type="entry name" value="PURINE EFFLUX PUMP PBUE"/>
    <property type="match status" value="1"/>
</dbReference>
<feature type="transmembrane region" description="Helical" evidence="6">
    <location>
        <begin position="40"/>
        <end position="61"/>
    </location>
</feature>
<feature type="transmembrane region" description="Helical" evidence="6">
    <location>
        <begin position="70"/>
        <end position="87"/>
    </location>
</feature>
<dbReference type="Pfam" id="PF07690">
    <property type="entry name" value="MFS_1"/>
    <property type="match status" value="2"/>
</dbReference>
<dbReference type="InterPro" id="IPR050189">
    <property type="entry name" value="MFS_Efflux_Transporters"/>
</dbReference>
<feature type="transmembrane region" description="Helical" evidence="6">
    <location>
        <begin position="267"/>
        <end position="286"/>
    </location>
</feature>
<gene>
    <name evidence="8" type="ORF">JP75_08800</name>
</gene>
<reference evidence="8 9" key="1">
    <citation type="submission" date="2014-08" db="EMBL/GenBank/DDBJ databases">
        <authorList>
            <person name="Hassan Y.I."/>
            <person name="Lepp D."/>
            <person name="Zhou T."/>
        </authorList>
    </citation>
    <scope>NUCLEOTIDE SEQUENCE [LARGE SCALE GENOMIC DNA]</scope>
    <source>
        <strain evidence="8 9">IFO13584</strain>
    </source>
</reference>
<dbReference type="InterPro" id="IPR020846">
    <property type="entry name" value="MFS_dom"/>
</dbReference>
<dbReference type="InterPro" id="IPR011701">
    <property type="entry name" value="MFS"/>
</dbReference>
<evidence type="ECO:0000256" key="3">
    <source>
        <dbReference type="ARBA" id="ARBA00022692"/>
    </source>
</evidence>
<dbReference type="GO" id="GO:0005886">
    <property type="term" value="C:plasma membrane"/>
    <property type="evidence" value="ECO:0007669"/>
    <property type="project" value="UniProtKB-SubCell"/>
</dbReference>
<dbReference type="AlphaFoldDB" id="A0A087M411"/>
<dbReference type="STRING" id="46914.JP75_08800"/>
<feature type="transmembrane region" description="Helical" evidence="6">
    <location>
        <begin position="160"/>
        <end position="182"/>
    </location>
</feature>
<evidence type="ECO:0000256" key="6">
    <source>
        <dbReference type="SAM" id="Phobius"/>
    </source>
</evidence>
<dbReference type="Proteomes" id="UP000028981">
    <property type="component" value="Unassembled WGS sequence"/>
</dbReference>
<feature type="transmembrane region" description="Helical" evidence="6">
    <location>
        <begin position="319"/>
        <end position="342"/>
    </location>
</feature>
<dbReference type="GO" id="GO:0022857">
    <property type="term" value="F:transmembrane transporter activity"/>
    <property type="evidence" value="ECO:0007669"/>
    <property type="project" value="InterPro"/>
</dbReference>
<feature type="transmembrane region" description="Helical" evidence="6">
    <location>
        <begin position="131"/>
        <end position="154"/>
    </location>
</feature>
<protein>
    <submittedName>
        <fullName evidence="8">MFS transporter</fullName>
    </submittedName>
</protein>
<comment type="subcellular location">
    <subcellularLocation>
        <location evidence="1">Cell membrane</location>
        <topology evidence="1">Multi-pass membrane protein</topology>
    </subcellularLocation>
</comment>
<dbReference type="Gene3D" id="1.20.1250.20">
    <property type="entry name" value="MFS general substrate transporter like domains"/>
    <property type="match status" value="2"/>
</dbReference>
<dbReference type="OrthoDB" id="9810111at2"/>
<evidence type="ECO:0000259" key="7">
    <source>
        <dbReference type="PROSITE" id="PS50850"/>
    </source>
</evidence>
<keyword evidence="5 6" id="KW-0472">Membrane</keyword>
<keyword evidence="2" id="KW-1003">Cell membrane</keyword>
<dbReference type="RefSeq" id="WP_035082001.1">
    <property type="nucleotide sequence ID" value="NZ_JQGC01000006.1"/>
</dbReference>
<feature type="transmembrane region" description="Helical" evidence="6">
    <location>
        <begin position="292"/>
        <end position="312"/>
    </location>
</feature>
<accession>A0A087M411</accession>
<dbReference type="EMBL" id="JQGC01000006">
    <property type="protein sequence ID" value="KFL31614.1"/>
    <property type="molecule type" value="Genomic_DNA"/>
</dbReference>
<dbReference type="PROSITE" id="PS50850">
    <property type="entry name" value="MFS"/>
    <property type="match status" value="1"/>
</dbReference>
<keyword evidence="9" id="KW-1185">Reference proteome</keyword>
<evidence type="ECO:0000313" key="9">
    <source>
        <dbReference type="Proteomes" id="UP000028981"/>
    </source>
</evidence>
<keyword evidence="4 6" id="KW-1133">Transmembrane helix</keyword>
<evidence type="ECO:0000256" key="2">
    <source>
        <dbReference type="ARBA" id="ARBA00022475"/>
    </source>
</evidence>
<sequence length="394" mass="39636">MDIRLIWLAVGTFAIGVESFAISSLLPQIADSTGATLTQAGYLVLAFALANAFGAPILAALSGTADRRRILTGAAVVFAGGAVWAGLSQGYFDLMAARILMAFSAGLYTATAQATGVAISSPDHRARAIAAIVGGTTMAVAFGAPLGALVAGLIGWRGTYAMVAVFALIAAVSIWVMLPAGLRGQQLSLRQRIAAVALPGVPGALLTTLLNLAGAFTVIVYLAIVTTQSIGLPRDLVPAVLLTFGVGAAFGNAAGGQLADRIGARQTVIGAALLNALMLLAISAAAHVPAPFAGPVFFAIVLFWGATGWAFPPAQSSHLLSLAPAAAPLVLSLNASALYLGIAGGSLLGGLVLQYGSASDLGWIGAILPFVAVLGILFNGAAKRRAEAMPARLG</sequence>
<feature type="domain" description="Major facilitator superfamily (MFS) profile" evidence="7">
    <location>
        <begin position="4"/>
        <end position="384"/>
    </location>
</feature>
<comment type="caution">
    <text evidence="8">The sequence shown here is derived from an EMBL/GenBank/DDBJ whole genome shotgun (WGS) entry which is preliminary data.</text>
</comment>
<keyword evidence="3 6" id="KW-0812">Transmembrane</keyword>
<feature type="transmembrane region" description="Helical" evidence="6">
    <location>
        <begin position="99"/>
        <end position="119"/>
    </location>
</feature>
<feature type="transmembrane region" description="Helical" evidence="6">
    <location>
        <begin position="236"/>
        <end position="255"/>
    </location>
</feature>
<dbReference type="SUPFAM" id="SSF103473">
    <property type="entry name" value="MFS general substrate transporter"/>
    <property type="match status" value="1"/>
</dbReference>
<name>A0A087M411_9HYPH</name>
<dbReference type="PANTHER" id="PTHR43124">
    <property type="entry name" value="PURINE EFFLUX PUMP PBUE"/>
    <property type="match status" value="1"/>
</dbReference>
<evidence type="ECO:0000256" key="4">
    <source>
        <dbReference type="ARBA" id="ARBA00022989"/>
    </source>
</evidence>
<dbReference type="InterPro" id="IPR036259">
    <property type="entry name" value="MFS_trans_sf"/>
</dbReference>
<evidence type="ECO:0000313" key="8">
    <source>
        <dbReference type="EMBL" id="KFL31614.1"/>
    </source>
</evidence>